<dbReference type="GeneID" id="14887247"/>
<feature type="compositionally biased region" description="Polar residues" evidence="1">
    <location>
        <begin position="133"/>
        <end position="149"/>
    </location>
</feature>
<sequence>MASATTHVNFFHNPFHASLDQKDNVQATFIQHHPRQKLIITKKDDGEFLKAPVEKPKWQNATIGQKAAPEHDFIQTRKMVIAPTILDYQQKQEPEPQKSTQTPPHFSPTHTQPKPFNAYFKEKSAKRKANGDSAPTCTFITSNNGNRQLLSPPKRIQHIEVDELQNEKKRKYFTLKGKDQGGLMLAPRLKVKPHFKEQKNKEETKFDNEFCNQFKVLKTTRAETFDFKMSNVGKMTFVMSV</sequence>
<dbReference type="RefSeq" id="XP_004254882.1">
    <property type="nucleotide sequence ID" value="XM_004254834.1"/>
</dbReference>
<feature type="compositionally biased region" description="Polar residues" evidence="1">
    <location>
        <begin position="97"/>
        <end position="114"/>
    </location>
</feature>
<proteinExistence type="predicted"/>
<organism evidence="2 3">
    <name type="scientific">Entamoeba invadens IP1</name>
    <dbReference type="NCBI Taxonomy" id="370355"/>
    <lineage>
        <taxon>Eukaryota</taxon>
        <taxon>Amoebozoa</taxon>
        <taxon>Evosea</taxon>
        <taxon>Archamoebae</taxon>
        <taxon>Mastigamoebida</taxon>
        <taxon>Entamoebidae</taxon>
        <taxon>Entamoeba</taxon>
    </lineage>
</organism>
<dbReference type="KEGG" id="eiv:EIN_222740"/>
<name>A0A0A1U221_ENTIV</name>
<dbReference type="VEuPathDB" id="AmoebaDB:EIN_222740"/>
<evidence type="ECO:0000256" key="1">
    <source>
        <dbReference type="SAM" id="MobiDB-lite"/>
    </source>
</evidence>
<evidence type="ECO:0000313" key="2">
    <source>
        <dbReference type="EMBL" id="ELP88111.1"/>
    </source>
</evidence>
<gene>
    <name evidence="2" type="ORF">EIN_222740</name>
</gene>
<accession>A0A0A1U221</accession>
<dbReference type="EMBL" id="KB206756">
    <property type="protein sequence ID" value="ELP88111.1"/>
    <property type="molecule type" value="Genomic_DNA"/>
</dbReference>
<keyword evidence="3" id="KW-1185">Reference proteome</keyword>
<evidence type="ECO:0000313" key="3">
    <source>
        <dbReference type="Proteomes" id="UP000014680"/>
    </source>
</evidence>
<feature type="region of interest" description="Disordered" evidence="1">
    <location>
        <begin position="91"/>
        <end position="150"/>
    </location>
</feature>
<dbReference type="Proteomes" id="UP000014680">
    <property type="component" value="Unassembled WGS sequence"/>
</dbReference>
<dbReference type="AlphaFoldDB" id="A0A0A1U221"/>
<reference evidence="2 3" key="1">
    <citation type="submission" date="2012-10" db="EMBL/GenBank/DDBJ databases">
        <authorList>
            <person name="Zafar N."/>
            <person name="Inman J."/>
            <person name="Hall N."/>
            <person name="Lorenzi H."/>
            <person name="Caler E."/>
        </authorList>
    </citation>
    <scope>NUCLEOTIDE SEQUENCE [LARGE SCALE GENOMIC DNA]</scope>
    <source>
        <strain evidence="2 3">IP1</strain>
    </source>
</reference>
<protein>
    <submittedName>
        <fullName evidence="2">Uncharacterized protein</fullName>
    </submittedName>
</protein>